<name>A0ABU6WYX7_9FABA</name>
<sequence>MIDASSGGALVNKTPEEAWELIETVANANQHCNRRATSKGVYEVAPSDSTVLAKSLVDITTILKEIKEWQQVTPTRSRNRLNIVGSALATPITLTSPQLQEDNTVVSTHKFYDATTIPPYNRKYYTQGGRDVKHGYYMDA</sequence>
<proteinExistence type="predicted"/>
<comment type="caution">
    <text evidence="1">The sequence shown here is derived from an EMBL/GenBank/DDBJ whole genome shotgun (WGS) entry which is preliminary data.</text>
</comment>
<dbReference type="Proteomes" id="UP001341840">
    <property type="component" value="Unassembled WGS sequence"/>
</dbReference>
<organism evidence="1 2">
    <name type="scientific">Stylosanthes scabra</name>
    <dbReference type="NCBI Taxonomy" id="79078"/>
    <lineage>
        <taxon>Eukaryota</taxon>
        <taxon>Viridiplantae</taxon>
        <taxon>Streptophyta</taxon>
        <taxon>Embryophyta</taxon>
        <taxon>Tracheophyta</taxon>
        <taxon>Spermatophyta</taxon>
        <taxon>Magnoliopsida</taxon>
        <taxon>eudicotyledons</taxon>
        <taxon>Gunneridae</taxon>
        <taxon>Pentapetalae</taxon>
        <taxon>rosids</taxon>
        <taxon>fabids</taxon>
        <taxon>Fabales</taxon>
        <taxon>Fabaceae</taxon>
        <taxon>Papilionoideae</taxon>
        <taxon>50 kb inversion clade</taxon>
        <taxon>dalbergioids sensu lato</taxon>
        <taxon>Dalbergieae</taxon>
        <taxon>Pterocarpus clade</taxon>
        <taxon>Stylosanthes</taxon>
    </lineage>
</organism>
<evidence type="ECO:0000313" key="1">
    <source>
        <dbReference type="EMBL" id="MED6190686.1"/>
    </source>
</evidence>
<feature type="non-terminal residue" evidence="1">
    <location>
        <position position="140"/>
    </location>
</feature>
<accession>A0ABU6WYX7</accession>
<dbReference type="EMBL" id="JASCZI010186178">
    <property type="protein sequence ID" value="MED6190686.1"/>
    <property type="molecule type" value="Genomic_DNA"/>
</dbReference>
<evidence type="ECO:0000313" key="2">
    <source>
        <dbReference type="Proteomes" id="UP001341840"/>
    </source>
</evidence>
<gene>
    <name evidence="1" type="ORF">PIB30_108195</name>
</gene>
<reference evidence="1 2" key="1">
    <citation type="journal article" date="2023" name="Plants (Basel)">
        <title>Bridging the Gap: Combining Genomics and Transcriptomics Approaches to Understand Stylosanthes scabra, an Orphan Legume from the Brazilian Caatinga.</title>
        <authorList>
            <person name="Ferreira-Neto J.R.C."/>
            <person name="da Silva M.D."/>
            <person name="Binneck E."/>
            <person name="de Melo N.F."/>
            <person name="da Silva R.H."/>
            <person name="de Melo A.L.T.M."/>
            <person name="Pandolfi V."/>
            <person name="Bustamante F.O."/>
            <person name="Brasileiro-Vidal A.C."/>
            <person name="Benko-Iseppon A.M."/>
        </authorList>
    </citation>
    <scope>NUCLEOTIDE SEQUENCE [LARGE SCALE GENOMIC DNA]</scope>
    <source>
        <tissue evidence="1">Leaves</tissue>
    </source>
</reference>
<keyword evidence="2" id="KW-1185">Reference proteome</keyword>
<protein>
    <submittedName>
        <fullName evidence="1">Uncharacterized protein</fullName>
    </submittedName>
</protein>